<dbReference type="KEGG" id="hhb:Hhub_4118"/>
<dbReference type="RefSeq" id="WP_143416463.1">
    <property type="nucleotide sequence ID" value="NZ_CEML01000004.1"/>
</dbReference>
<name>A0A0U5H4A2_9EURY</name>
<dbReference type="GeneID" id="26660465"/>
<evidence type="ECO:0008006" key="3">
    <source>
        <dbReference type="Google" id="ProtNLM"/>
    </source>
</evidence>
<dbReference type="Proteomes" id="UP000066737">
    <property type="component" value="Plasmid pSTJ001"/>
</dbReference>
<reference evidence="2" key="1">
    <citation type="journal article" date="2016" name="Environ. Microbiol.">
        <title>The complete genome of a viable archaeum isolated from 123-million-year-old rock salt.</title>
        <authorList>
            <person name="Jaakkola S.T."/>
            <person name="Pfeiffer F."/>
            <person name="Ravantti J.J."/>
            <person name="Guo Q."/>
            <person name="Liu Y."/>
            <person name="Chen X."/>
            <person name="Ma H."/>
            <person name="Yang C."/>
            <person name="Oksanen H.M."/>
            <person name="Bamford D.H."/>
        </authorList>
    </citation>
    <scope>NUCLEOTIDE SEQUENCE</scope>
    <source>
        <strain evidence="2">JI20-1</strain>
        <plasmid evidence="2">Plasmid pSTJ001</plasmid>
    </source>
</reference>
<evidence type="ECO:0000313" key="1">
    <source>
        <dbReference type="EMBL" id="CQH63555.1"/>
    </source>
</evidence>
<sequence length="251" mass="28475">MPFIALRDGEPVAPEEVEDASGTTLICPHCRTEMYVRSSYTRGQGTFVAKHFYHASNGGDGNECAGEGGESAEHRRMKSIALSKLKDRFPEHAEAGVEVEIHDRRADAAVRFPHSDPHRVFGEGIVAEVQYRHEEKDIDAATDDFLDAGYTVYWLEPEHFHGKNVAFSQPHTPTVYDDFSSIPAPNAHVRPDVPHQHSPPQVEVLLPPEWFEQHRDELREGWQSGHSLYQEIQKRSFVRPDDDAQETFDSY</sequence>
<organism evidence="1 2">
    <name type="scientific">Halobacterium hubeiense</name>
    <dbReference type="NCBI Taxonomy" id="1407499"/>
    <lineage>
        <taxon>Archaea</taxon>
        <taxon>Methanobacteriati</taxon>
        <taxon>Methanobacteriota</taxon>
        <taxon>Stenosarchaea group</taxon>
        <taxon>Halobacteria</taxon>
        <taxon>Halobacteriales</taxon>
        <taxon>Halobacteriaceae</taxon>
        <taxon>Halobacterium</taxon>
    </lineage>
</organism>
<dbReference type="OrthoDB" id="198036at2157"/>
<dbReference type="AlphaFoldDB" id="A0A0U5H4A2"/>
<accession>A0A0U5H4A2</accession>
<geneLocation type="plasmid" evidence="2">
    <name>pSTJ001</name>
</geneLocation>
<proteinExistence type="predicted"/>
<keyword evidence="2" id="KW-1185">Reference proteome</keyword>
<dbReference type="EMBL" id="LN831303">
    <property type="protein sequence ID" value="CQH63555.1"/>
    <property type="molecule type" value="Genomic_DNA"/>
</dbReference>
<gene>
    <name evidence="1" type="ORF">HHUB_4118</name>
</gene>
<evidence type="ECO:0000313" key="2">
    <source>
        <dbReference type="Proteomes" id="UP000066737"/>
    </source>
</evidence>
<protein>
    <recommendedName>
        <fullName evidence="3">Competence protein CoiA-like family protein</fullName>
    </recommendedName>
</protein>